<feature type="signal peptide" evidence="2">
    <location>
        <begin position="1"/>
        <end position="20"/>
    </location>
</feature>
<dbReference type="EMBL" id="FRAA01000002">
    <property type="protein sequence ID" value="SHK03409.1"/>
    <property type="molecule type" value="Genomic_DNA"/>
</dbReference>
<dbReference type="GO" id="GO:0030246">
    <property type="term" value="F:carbohydrate binding"/>
    <property type="evidence" value="ECO:0007669"/>
    <property type="project" value="InterPro"/>
</dbReference>
<sequence length="580" mass="67404">MKHIFPFVIILIAIFVYACANQGTPSGGPRDTIPPLLLESNPTDKTINFDGKEFSFEFNERINADKLKQKLIITPFTENPYKFKVKKNDLYIEFEEKFEDSTTYTFNFADGVVDVTEKNPVENFSIAFSTGPFLDSISISGRITNLYTNENIDKATIAVYSIKDTLDILTGKPRYFAQTDTSGTYRIENIKNGYYKIYAFEDANNNLKCEPDEESHGFIQDSVNLNTSQENLDIKIQLLNITPLKMVRSKKTGQYFDVLYNKYIENYKIKKADSTNQLDIPINNIIKGRTTLRFYYDSLYTYDTDSLQLIISAQDTVYNQIQDTVYIQFSESKRKPEKLNSSLLPTDKSNIDPTFNMTFSFTKPITQFTIDSMTYQYDTLYKYTFVDSVATWNENRTELTLINTLDKYFLQQQVDSLRNTLIDTTQLVSDSIALDSITQFKVNYLNKIKTEQVYMNFPHGTFITIDQDTVEQFTRFYSFKDSENFGKVSGQVTTQVPQYILQLVNDKYKVISELQNAKTFTFSYIKPGKYTFRILIDDNQDGAWEHGSMLQNQQEESIYFYPELFDIRANWEIENIEITF</sequence>
<keyword evidence="5" id="KW-1185">Reference proteome</keyword>
<evidence type="ECO:0000259" key="3">
    <source>
        <dbReference type="Pfam" id="PF13205"/>
    </source>
</evidence>
<name>A0A1M6P5Y4_REIAG</name>
<evidence type="ECO:0000313" key="4">
    <source>
        <dbReference type="EMBL" id="SHK03409.1"/>
    </source>
</evidence>
<dbReference type="InterPro" id="IPR013784">
    <property type="entry name" value="Carb-bd-like_fold"/>
</dbReference>
<feature type="domain" description="SbsA Ig-like" evidence="3">
    <location>
        <begin position="31"/>
        <end position="130"/>
    </location>
</feature>
<dbReference type="STRING" id="156994.SAMN04488028_102562"/>
<feature type="chain" id="PRO_5013178205" evidence="2">
    <location>
        <begin position="21"/>
        <end position="580"/>
    </location>
</feature>
<accession>A0A1M6P5Y4</accession>
<proteinExistence type="predicted"/>
<organism evidence="4 5">
    <name type="scientific">Reichenbachiella agariperforans</name>
    <dbReference type="NCBI Taxonomy" id="156994"/>
    <lineage>
        <taxon>Bacteria</taxon>
        <taxon>Pseudomonadati</taxon>
        <taxon>Bacteroidota</taxon>
        <taxon>Cytophagia</taxon>
        <taxon>Cytophagales</taxon>
        <taxon>Reichenbachiellaceae</taxon>
        <taxon>Reichenbachiella</taxon>
    </lineage>
</organism>
<evidence type="ECO:0000256" key="1">
    <source>
        <dbReference type="ARBA" id="ARBA00022729"/>
    </source>
</evidence>
<keyword evidence="1 2" id="KW-0732">Signal</keyword>
<dbReference type="InterPro" id="IPR032812">
    <property type="entry name" value="SbsA_Ig"/>
</dbReference>
<dbReference type="Proteomes" id="UP000184474">
    <property type="component" value="Unassembled WGS sequence"/>
</dbReference>
<gene>
    <name evidence="4" type="ORF">SAMN04488028_102562</name>
</gene>
<evidence type="ECO:0000313" key="5">
    <source>
        <dbReference type="Proteomes" id="UP000184474"/>
    </source>
</evidence>
<evidence type="ECO:0000256" key="2">
    <source>
        <dbReference type="SAM" id="SignalP"/>
    </source>
</evidence>
<dbReference type="SUPFAM" id="SSF49452">
    <property type="entry name" value="Starch-binding domain-like"/>
    <property type="match status" value="1"/>
</dbReference>
<dbReference type="PROSITE" id="PS51257">
    <property type="entry name" value="PROKAR_LIPOPROTEIN"/>
    <property type="match status" value="1"/>
</dbReference>
<protein>
    <submittedName>
        <fullName evidence="4">Ig-like domain-containing protein</fullName>
    </submittedName>
</protein>
<dbReference type="Pfam" id="PF13205">
    <property type="entry name" value="Big_5"/>
    <property type="match status" value="1"/>
</dbReference>
<reference evidence="5" key="1">
    <citation type="submission" date="2016-11" db="EMBL/GenBank/DDBJ databases">
        <authorList>
            <person name="Varghese N."/>
            <person name="Submissions S."/>
        </authorList>
    </citation>
    <scope>NUCLEOTIDE SEQUENCE [LARGE SCALE GENOMIC DNA]</scope>
    <source>
        <strain evidence="5">DSM 26134</strain>
    </source>
</reference>
<dbReference type="RefSeq" id="WP_073121650.1">
    <property type="nucleotide sequence ID" value="NZ_FRAA01000002.1"/>
</dbReference>
<dbReference type="AlphaFoldDB" id="A0A1M6P5Y4"/>